<feature type="transmembrane region" description="Helical" evidence="1">
    <location>
        <begin position="21"/>
        <end position="43"/>
    </location>
</feature>
<keyword evidence="1" id="KW-0812">Transmembrane</keyword>
<keyword evidence="1" id="KW-1133">Transmembrane helix</keyword>
<dbReference type="RefSeq" id="WP_002645296.1">
    <property type="nucleotide sequence ID" value="NZ_CAXAST010000010.1"/>
</dbReference>
<proteinExistence type="predicted"/>
<name>A0ABX5YVU5_9PLAN</name>
<evidence type="ECO:0000256" key="1">
    <source>
        <dbReference type="SAM" id="Phobius"/>
    </source>
</evidence>
<organism evidence="2 3">
    <name type="scientific">Gimesia maris</name>
    <dbReference type="NCBI Taxonomy" id="122"/>
    <lineage>
        <taxon>Bacteria</taxon>
        <taxon>Pseudomonadati</taxon>
        <taxon>Planctomycetota</taxon>
        <taxon>Planctomycetia</taxon>
        <taxon>Planctomycetales</taxon>
        <taxon>Planctomycetaceae</taxon>
        <taxon>Gimesia</taxon>
    </lineage>
</organism>
<keyword evidence="3" id="KW-1185">Reference proteome</keyword>
<sequence>MSTRNSKAKGKAGTGEAAGPNIYVGLLFVSLSALIAGIVFLVLELKAYNWELGG</sequence>
<dbReference type="Proteomes" id="UP000322887">
    <property type="component" value="Chromosome"/>
</dbReference>
<evidence type="ECO:0000313" key="3">
    <source>
        <dbReference type="Proteomes" id="UP000322887"/>
    </source>
</evidence>
<protein>
    <submittedName>
        <fullName evidence="2">Uncharacterized protein</fullName>
    </submittedName>
</protein>
<reference evidence="2 3" key="1">
    <citation type="submission" date="2019-08" db="EMBL/GenBank/DDBJ databases">
        <title>Deep-cultivation of Planctomycetes and their phenomic and genomic characterization uncovers novel biology.</title>
        <authorList>
            <person name="Wiegand S."/>
            <person name="Jogler M."/>
            <person name="Boedeker C."/>
            <person name="Pinto D."/>
            <person name="Vollmers J."/>
            <person name="Rivas-Marin E."/>
            <person name="Kohn T."/>
            <person name="Peeters S.H."/>
            <person name="Heuer A."/>
            <person name="Rast P."/>
            <person name="Oberbeckmann S."/>
            <person name="Bunk B."/>
            <person name="Jeske O."/>
            <person name="Meyerdierks A."/>
            <person name="Storesund J.E."/>
            <person name="Kallscheuer N."/>
            <person name="Luecker S."/>
            <person name="Lage O.M."/>
            <person name="Pohl T."/>
            <person name="Merkel B.J."/>
            <person name="Hornburger P."/>
            <person name="Mueller R.-W."/>
            <person name="Bruemmer F."/>
            <person name="Labrenz M."/>
            <person name="Spormann A.M."/>
            <person name="Op den Camp H."/>
            <person name="Overmann J."/>
            <person name="Amann R."/>
            <person name="Jetten M.S.M."/>
            <person name="Mascher T."/>
            <person name="Medema M.H."/>
            <person name="Devos D.P."/>
            <person name="Kaster A.-K."/>
            <person name="Ovreas L."/>
            <person name="Rohde M."/>
            <person name="Galperin M.Y."/>
            <person name="Jogler C."/>
        </authorList>
    </citation>
    <scope>NUCLEOTIDE SEQUENCE [LARGE SCALE GENOMIC DNA]</scope>
    <source>
        <strain evidence="2 3">DSM 8797</strain>
    </source>
</reference>
<keyword evidence="1" id="KW-0472">Membrane</keyword>
<dbReference type="GeneID" id="98650524"/>
<gene>
    <name evidence="2" type="ORF">GmarT_58880</name>
</gene>
<evidence type="ECO:0000313" key="2">
    <source>
        <dbReference type="EMBL" id="QEG19979.1"/>
    </source>
</evidence>
<accession>A0ABX5YVU5</accession>
<dbReference type="EMBL" id="CP042910">
    <property type="protein sequence ID" value="QEG19979.1"/>
    <property type="molecule type" value="Genomic_DNA"/>
</dbReference>